<sequence length="207" mass="24364">MNQFDLFGESTQETSDEVVYNLKDAKIIYYPNFFGRTKVDFEALKNSLNLRQDQITLYGKTHDIPRLQAWYSNDMEYSYSGIKLLRNDWNKELKTIKDEIEAITGESFNGCLCNLYRDGRDYASWHSDDEESLGRNPVIASASFGETRKFVLKHRFDKSCEKVEIELEDRSLLIMKGATQHYWKHQLNKTARKVGPRINLTFRRIIR</sequence>
<evidence type="ECO:0000313" key="2">
    <source>
        <dbReference type="EMBL" id="RZF20940.1"/>
    </source>
</evidence>
<dbReference type="InterPro" id="IPR037151">
    <property type="entry name" value="AlkB-like_sf"/>
</dbReference>
<proteinExistence type="predicted"/>
<dbReference type="PANTHER" id="PTHR31212">
    <property type="entry name" value="ALPHA-KETOGLUTARATE-DEPENDENT DIOXYGENASE ALKB HOMOLOG 3"/>
    <property type="match status" value="1"/>
</dbReference>
<comment type="caution">
    <text evidence="2">The sequence shown here is derived from an EMBL/GenBank/DDBJ whole genome shotgun (WGS) entry which is preliminary data.</text>
</comment>
<dbReference type="Pfam" id="PF13532">
    <property type="entry name" value="2OG-FeII_Oxy_2"/>
    <property type="match status" value="1"/>
</dbReference>
<dbReference type="PROSITE" id="PS51471">
    <property type="entry name" value="FE2OG_OXY"/>
    <property type="match status" value="1"/>
</dbReference>
<accession>A0ABY0IEB3</accession>
<dbReference type="InterPro" id="IPR032854">
    <property type="entry name" value="ALKBH3"/>
</dbReference>
<keyword evidence="3" id="KW-1185">Reference proteome</keyword>
<dbReference type="GO" id="GO:0051213">
    <property type="term" value="F:dioxygenase activity"/>
    <property type="evidence" value="ECO:0007669"/>
    <property type="project" value="UniProtKB-KW"/>
</dbReference>
<dbReference type="EMBL" id="QDKL01000003">
    <property type="protein sequence ID" value="RZF20940.1"/>
    <property type="molecule type" value="Genomic_DNA"/>
</dbReference>
<gene>
    <name evidence="2" type="ORF">DAY19_13220</name>
</gene>
<dbReference type="RefSeq" id="WP_115363246.1">
    <property type="nucleotide sequence ID" value="NZ_QDKL01000003.1"/>
</dbReference>
<name>A0ABY0IEB3_9BACT</name>
<protein>
    <submittedName>
        <fullName evidence="2">Alpha-ketoglutarate-dependent dioxygenase AlkB</fullName>
    </submittedName>
</protein>
<organism evidence="2 3">
    <name type="scientific">Halobacteriovorax vibrionivorans</name>
    <dbReference type="NCBI Taxonomy" id="2152716"/>
    <lineage>
        <taxon>Bacteria</taxon>
        <taxon>Pseudomonadati</taxon>
        <taxon>Bdellovibrionota</taxon>
        <taxon>Bacteriovoracia</taxon>
        <taxon>Bacteriovoracales</taxon>
        <taxon>Halobacteriovoraceae</taxon>
        <taxon>Halobacteriovorax</taxon>
    </lineage>
</organism>
<dbReference type="SUPFAM" id="SSF51197">
    <property type="entry name" value="Clavaminate synthase-like"/>
    <property type="match status" value="1"/>
</dbReference>
<reference evidence="3" key="1">
    <citation type="journal article" date="2019" name="Int. J. Syst. Evol. Microbiol.">
        <title>Halobacteriovorax valvorus sp. nov., a novel prokaryotic predator isolated from coastal seawater of China.</title>
        <authorList>
            <person name="Chen M.-X."/>
        </authorList>
    </citation>
    <scope>NUCLEOTIDE SEQUENCE [LARGE SCALE GENOMIC DNA]</scope>
    <source>
        <strain evidence="3">BL9</strain>
    </source>
</reference>
<evidence type="ECO:0000259" key="1">
    <source>
        <dbReference type="PROSITE" id="PS51471"/>
    </source>
</evidence>
<dbReference type="InterPro" id="IPR027450">
    <property type="entry name" value="AlkB-like"/>
</dbReference>
<keyword evidence="2" id="KW-0560">Oxidoreductase</keyword>
<evidence type="ECO:0000313" key="3">
    <source>
        <dbReference type="Proteomes" id="UP000443582"/>
    </source>
</evidence>
<dbReference type="Gene3D" id="2.60.120.590">
    <property type="entry name" value="Alpha-ketoglutarate-dependent dioxygenase AlkB-like"/>
    <property type="match status" value="1"/>
</dbReference>
<keyword evidence="2" id="KW-0223">Dioxygenase</keyword>
<dbReference type="InterPro" id="IPR005123">
    <property type="entry name" value="Oxoglu/Fe-dep_dioxygenase_dom"/>
</dbReference>
<dbReference type="PANTHER" id="PTHR31212:SF4">
    <property type="entry name" value="ALPHA-KETOGLUTARATE-DEPENDENT DIOXYGENASE ALKB HOMOLOG 3"/>
    <property type="match status" value="1"/>
</dbReference>
<dbReference type="Proteomes" id="UP000443582">
    <property type="component" value="Unassembled WGS sequence"/>
</dbReference>
<feature type="domain" description="Fe2OG dioxygenase" evidence="1">
    <location>
        <begin position="107"/>
        <end position="206"/>
    </location>
</feature>